<dbReference type="GO" id="GO:0004553">
    <property type="term" value="F:hydrolase activity, hydrolyzing O-glycosyl compounds"/>
    <property type="evidence" value="ECO:0007669"/>
    <property type="project" value="InterPro"/>
</dbReference>
<keyword evidence="5" id="KW-1185">Reference proteome</keyword>
<name>A0A3P7KEZ5_STRVU</name>
<dbReference type="GO" id="GO:0005975">
    <property type="term" value="P:carbohydrate metabolic process"/>
    <property type="evidence" value="ECO:0007669"/>
    <property type="project" value="InterPro"/>
</dbReference>
<proteinExistence type="predicted"/>
<evidence type="ECO:0000313" key="4">
    <source>
        <dbReference type="EMBL" id="VDM67028.1"/>
    </source>
</evidence>
<keyword evidence="1" id="KW-0378">Hydrolase</keyword>
<dbReference type="Pfam" id="PF21467">
    <property type="entry name" value="BetaGal_gal-bd"/>
    <property type="match status" value="1"/>
</dbReference>
<dbReference type="SUPFAM" id="SSF49785">
    <property type="entry name" value="Galactose-binding domain-like"/>
    <property type="match status" value="1"/>
</dbReference>
<dbReference type="InterPro" id="IPR048913">
    <property type="entry name" value="BetaGal_gal-bd"/>
</dbReference>
<reference evidence="4 5" key="1">
    <citation type="submission" date="2018-11" db="EMBL/GenBank/DDBJ databases">
        <authorList>
            <consortium name="Pathogen Informatics"/>
        </authorList>
    </citation>
    <scope>NUCLEOTIDE SEQUENCE [LARGE SCALE GENOMIC DNA]</scope>
</reference>
<protein>
    <recommendedName>
        <fullName evidence="3">Beta-galactosidase galactose-binding domain-containing protein</fullName>
    </recommendedName>
</protein>
<evidence type="ECO:0000313" key="5">
    <source>
        <dbReference type="Proteomes" id="UP000270094"/>
    </source>
</evidence>
<gene>
    <name evidence="4" type="ORF">SVUK_LOCUS2026</name>
</gene>
<dbReference type="OrthoDB" id="5801068at2759"/>
<evidence type="ECO:0000256" key="2">
    <source>
        <dbReference type="ARBA" id="ARBA00023295"/>
    </source>
</evidence>
<keyword evidence="2" id="KW-0326">Glycosidase</keyword>
<dbReference type="Proteomes" id="UP000270094">
    <property type="component" value="Unassembled WGS sequence"/>
</dbReference>
<organism evidence="4 5">
    <name type="scientific">Strongylus vulgaris</name>
    <name type="common">Blood worm</name>
    <dbReference type="NCBI Taxonomy" id="40348"/>
    <lineage>
        <taxon>Eukaryota</taxon>
        <taxon>Metazoa</taxon>
        <taxon>Ecdysozoa</taxon>
        <taxon>Nematoda</taxon>
        <taxon>Chromadorea</taxon>
        <taxon>Rhabditida</taxon>
        <taxon>Rhabditina</taxon>
        <taxon>Rhabditomorpha</taxon>
        <taxon>Strongyloidea</taxon>
        <taxon>Strongylidae</taxon>
        <taxon>Strongylus</taxon>
    </lineage>
</organism>
<dbReference type="EMBL" id="UYYB01004358">
    <property type="protein sequence ID" value="VDM67028.1"/>
    <property type="molecule type" value="Genomic_DNA"/>
</dbReference>
<dbReference type="PANTHER" id="PTHR23421">
    <property type="entry name" value="BETA-GALACTOSIDASE RELATED"/>
    <property type="match status" value="1"/>
</dbReference>
<dbReference type="InterPro" id="IPR008979">
    <property type="entry name" value="Galactose-bd-like_sf"/>
</dbReference>
<dbReference type="Gene3D" id="2.60.120.260">
    <property type="entry name" value="Galactose-binding domain-like"/>
    <property type="match status" value="1"/>
</dbReference>
<dbReference type="AlphaFoldDB" id="A0A3P7KEZ5"/>
<accession>A0A3P7KEZ5</accession>
<dbReference type="InterPro" id="IPR001944">
    <property type="entry name" value="Glycoside_Hdrlase_35"/>
</dbReference>
<feature type="domain" description="Beta-galactosidase galactose-binding" evidence="3">
    <location>
        <begin position="7"/>
        <end position="55"/>
    </location>
</feature>
<evidence type="ECO:0000259" key="3">
    <source>
        <dbReference type="Pfam" id="PF21467"/>
    </source>
</evidence>
<evidence type="ECO:0000256" key="1">
    <source>
        <dbReference type="ARBA" id="ARBA00022801"/>
    </source>
</evidence>
<sequence>MFSFISAPADTFIDLSNWGKGVAWLNGFNLGRYWSTAGPQMYLYVPAPLLSSGKNTLVFLELEKLSSDCASGGTPCTINLLDHPLNYK</sequence>